<accession>A0A3R7VU86</accession>
<comment type="caution">
    <text evidence="2">The sequence shown here is derived from an EMBL/GenBank/DDBJ whole genome shotgun (WGS) entry which is preliminary data.</text>
</comment>
<evidence type="ECO:0000313" key="3">
    <source>
        <dbReference type="Proteomes" id="UP000284763"/>
    </source>
</evidence>
<dbReference type="PANTHER" id="PTHR43845">
    <property type="entry name" value="BLR5969 PROTEIN"/>
    <property type="match status" value="1"/>
</dbReference>
<dbReference type="SUPFAM" id="SSF56801">
    <property type="entry name" value="Acetyl-CoA synthetase-like"/>
    <property type="match status" value="1"/>
</dbReference>
<feature type="domain" description="AMP-dependent synthetase/ligase" evidence="1">
    <location>
        <begin position="184"/>
        <end position="339"/>
    </location>
</feature>
<dbReference type="Pfam" id="PF00501">
    <property type="entry name" value="AMP-binding"/>
    <property type="match status" value="1"/>
</dbReference>
<protein>
    <submittedName>
        <fullName evidence="2">Phenylacetate--CoA ligase family protein</fullName>
    </submittedName>
</protein>
<organism evidence="2 3">
    <name type="scientific">Methanosalsum natronophilum</name>
    <dbReference type="NCBI Taxonomy" id="768733"/>
    <lineage>
        <taxon>Archaea</taxon>
        <taxon>Methanobacteriati</taxon>
        <taxon>Methanobacteriota</taxon>
        <taxon>Stenosarchaea group</taxon>
        <taxon>Methanomicrobia</taxon>
        <taxon>Methanosarcinales</taxon>
        <taxon>Methanosarcinaceae</taxon>
        <taxon>Methanosalsum</taxon>
    </lineage>
</organism>
<dbReference type="InterPro" id="IPR000873">
    <property type="entry name" value="AMP-dep_synth/lig_dom"/>
</dbReference>
<evidence type="ECO:0000313" key="2">
    <source>
        <dbReference type="EMBL" id="RQD85578.1"/>
    </source>
</evidence>
<evidence type="ECO:0000259" key="1">
    <source>
        <dbReference type="Pfam" id="PF00501"/>
    </source>
</evidence>
<proteinExistence type="predicted"/>
<dbReference type="EMBL" id="QZAB01000291">
    <property type="protein sequence ID" value="RQD85578.1"/>
    <property type="molecule type" value="Genomic_DNA"/>
</dbReference>
<dbReference type="AlphaFoldDB" id="A0A3R7VU86"/>
<dbReference type="Proteomes" id="UP000284763">
    <property type="component" value="Unassembled WGS sequence"/>
</dbReference>
<sequence>MGLSERISNFVKLNVAKRKLKSRDIDSSKGNPLEMWGLLKIKKEIAANEELSYLGKDNDLKREDIKEYKLYKFKQLLDYVSKNSPYYQELFEKEGIKSTNIKSMSDISKVPLTTHEQLIQNPYHFLCVSRREIAREFTTSGTTTTETANLKKRISYTQDELLDIVDSVISGLKMAGMDSEKDMLQIMYPTLTATWDPGLVLSKACDLAGFKSVINDSSDINDQINTMVNSGTTFIIGKSSFIYDLSKSATNLDKLRSLGIKNIICSSEPLTEEMKEVIEDAWGCTAVRQWGMTELGLANAIECTEQNGMHVNNPDFLVEVIDPDTGQVLPEGSEGELVFTTLNRRCMPLVRYRTKDLGVLLDEPCGCGTTLDQRIKNVRRMEN</sequence>
<keyword evidence="2" id="KW-0436">Ligase</keyword>
<dbReference type="PANTHER" id="PTHR43845:SF1">
    <property type="entry name" value="BLR5969 PROTEIN"/>
    <property type="match status" value="1"/>
</dbReference>
<name>A0A3R7VU86_9EURY</name>
<dbReference type="Gene3D" id="3.40.50.12780">
    <property type="entry name" value="N-terminal domain of ligase-like"/>
    <property type="match status" value="1"/>
</dbReference>
<dbReference type="InterPro" id="IPR042099">
    <property type="entry name" value="ANL_N_sf"/>
</dbReference>
<reference evidence="2 3" key="1">
    <citation type="submission" date="2018-08" db="EMBL/GenBank/DDBJ databases">
        <title>The metabolism and importance of syntrophic acetate oxidation coupled to methane or sulfide production in haloalkaline environments.</title>
        <authorList>
            <person name="Timmers P.H.A."/>
            <person name="Vavourakis C.D."/>
            <person name="Sorokin D.Y."/>
            <person name="Sinninghe Damste J.S."/>
            <person name="Muyzer G."/>
            <person name="Stams A.J.M."/>
            <person name="Plugge C.M."/>
        </authorList>
    </citation>
    <scope>NUCLEOTIDE SEQUENCE [LARGE SCALE GENOMIC DNA]</scope>
    <source>
        <strain evidence="2">MSAO_Arc3</strain>
    </source>
</reference>
<gene>
    <name evidence="2" type="ORF">D5R95_04485</name>
</gene>
<dbReference type="GO" id="GO:0016874">
    <property type="term" value="F:ligase activity"/>
    <property type="evidence" value="ECO:0007669"/>
    <property type="project" value="UniProtKB-KW"/>
</dbReference>